<sequence>MKVNAFDSNFEVEEVIPYFIVHYTFFDENISDPRPQIGSDQVHRAETSHNARTGFRIVPKQVGRAAGVAEWLHATLREWHSLEAAVMHWTIAIG</sequence>
<dbReference type="EMBL" id="JPKZ01002974">
    <property type="protein sequence ID" value="KHN74090.1"/>
    <property type="molecule type" value="Genomic_DNA"/>
</dbReference>
<name>A0A0B2UYZ0_TOXCA</name>
<dbReference type="AlphaFoldDB" id="A0A0B2UYZ0"/>
<evidence type="ECO:0000313" key="1">
    <source>
        <dbReference type="EMBL" id="KHN74090.1"/>
    </source>
</evidence>
<keyword evidence="2" id="KW-1185">Reference proteome</keyword>
<proteinExistence type="predicted"/>
<gene>
    <name evidence="1" type="ORF">Tcan_08296</name>
</gene>
<reference evidence="1 2" key="1">
    <citation type="submission" date="2014-11" db="EMBL/GenBank/DDBJ databases">
        <title>Genetic blueprint of the zoonotic pathogen Toxocara canis.</title>
        <authorList>
            <person name="Zhu X.-Q."/>
            <person name="Korhonen P.K."/>
            <person name="Cai H."/>
            <person name="Young N.D."/>
            <person name="Nejsum P."/>
            <person name="von Samson-Himmelstjerna G."/>
            <person name="Boag P.R."/>
            <person name="Tan P."/>
            <person name="Li Q."/>
            <person name="Min J."/>
            <person name="Yang Y."/>
            <person name="Wang X."/>
            <person name="Fang X."/>
            <person name="Hall R.S."/>
            <person name="Hofmann A."/>
            <person name="Sternberg P.W."/>
            <person name="Jex A.R."/>
            <person name="Gasser R.B."/>
        </authorList>
    </citation>
    <scope>NUCLEOTIDE SEQUENCE [LARGE SCALE GENOMIC DNA]</scope>
    <source>
        <strain evidence="1">PN_DK_2014</strain>
    </source>
</reference>
<evidence type="ECO:0000313" key="2">
    <source>
        <dbReference type="Proteomes" id="UP000031036"/>
    </source>
</evidence>
<comment type="caution">
    <text evidence="1">The sequence shown here is derived from an EMBL/GenBank/DDBJ whole genome shotgun (WGS) entry which is preliminary data.</text>
</comment>
<dbReference type="Proteomes" id="UP000031036">
    <property type="component" value="Unassembled WGS sequence"/>
</dbReference>
<protein>
    <submittedName>
        <fullName evidence="1">Uncharacterized protein</fullName>
    </submittedName>
</protein>
<accession>A0A0B2UYZ0</accession>
<organism evidence="1 2">
    <name type="scientific">Toxocara canis</name>
    <name type="common">Canine roundworm</name>
    <dbReference type="NCBI Taxonomy" id="6265"/>
    <lineage>
        <taxon>Eukaryota</taxon>
        <taxon>Metazoa</taxon>
        <taxon>Ecdysozoa</taxon>
        <taxon>Nematoda</taxon>
        <taxon>Chromadorea</taxon>
        <taxon>Rhabditida</taxon>
        <taxon>Spirurina</taxon>
        <taxon>Ascaridomorpha</taxon>
        <taxon>Ascaridoidea</taxon>
        <taxon>Toxocaridae</taxon>
        <taxon>Toxocara</taxon>
    </lineage>
</organism>